<reference evidence="3" key="1">
    <citation type="journal article" date="2015" name="Nat. Genet.">
        <title>The genome and transcriptome of the zoonotic hookworm Ancylostoma ceylanicum identify infection-specific gene families.</title>
        <authorList>
            <person name="Schwarz E.M."/>
            <person name="Hu Y."/>
            <person name="Antoshechkin I."/>
            <person name="Miller M.M."/>
            <person name="Sternberg P.W."/>
            <person name="Aroian R.V."/>
        </authorList>
    </citation>
    <scope>NUCLEOTIDE SEQUENCE</scope>
    <source>
        <strain evidence="3">HY135</strain>
    </source>
</reference>
<evidence type="ECO:0000256" key="1">
    <source>
        <dbReference type="SAM" id="MobiDB-lite"/>
    </source>
</evidence>
<dbReference type="AlphaFoldDB" id="A0A016SIW2"/>
<proteinExistence type="predicted"/>
<protein>
    <submittedName>
        <fullName evidence="2">Uncharacterized protein</fullName>
    </submittedName>
</protein>
<name>A0A016SIW2_9BILA</name>
<gene>
    <name evidence="2" type="primary">Acey_s0222.g2642</name>
    <name evidence="2" type="synonym">Acey-F10E9.4</name>
    <name evidence="2" type="ORF">Y032_0222g2642</name>
</gene>
<keyword evidence="3" id="KW-1185">Reference proteome</keyword>
<evidence type="ECO:0000313" key="2">
    <source>
        <dbReference type="EMBL" id="EYB90276.1"/>
    </source>
</evidence>
<dbReference type="EMBL" id="JARK01001558">
    <property type="protein sequence ID" value="EYB90276.1"/>
    <property type="molecule type" value="Genomic_DNA"/>
</dbReference>
<organism evidence="2 3">
    <name type="scientific">Ancylostoma ceylanicum</name>
    <dbReference type="NCBI Taxonomy" id="53326"/>
    <lineage>
        <taxon>Eukaryota</taxon>
        <taxon>Metazoa</taxon>
        <taxon>Ecdysozoa</taxon>
        <taxon>Nematoda</taxon>
        <taxon>Chromadorea</taxon>
        <taxon>Rhabditida</taxon>
        <taxon>Rhabditina</taxon>
        <taxon>Rhabditomorpha</taxon>
        <taxon>Strongyloidea</taxon>
        <taxon>Ancylostomatidae</taxon>
        <taxon>Ancylostomatinae</taxon>
        <taxon>Ancylostoma</taxon>
    </lineage>
</organism>
<feature type="compositionally biased region" description="Basic residues" evidence="1">
    <location>
        <begin position="44"/>
        <end position="57"/>
    </location>
</feature>
<comment type="caution">
    <text evidence="2">The sequence shown here is derived from an EMBL/GenBank/DDBJ whole genome shotgun (WGS) entry which is preliminary data.</text>
</comment>
<accession>A0A016SIW2</accession>
<dbReference type="STRING" id="53326.A0A016SIW2"/>
<dbReference type="OrthoDB" id="10250504at2759"/>
<evidence type="ECO:0000313" key="3">
    <source>
        <dbReference type="Proteomes" id="UP000024635"/>
    </source>
</evidence>
<dbReference type="Proteomes" id="UP000024635">
    <property type="component" value="Unassembled WGS sequence"/>
</dbReference>
<sequence>MGKKRAHEAEEEEAEHQARKKVKIEIPSDINEEAEVLIQDEKPSKKKHKKEKKKRNERIKQEIGEEIGDESEDATPHVKKEYRKKARGMDLSRTREILDFEEAKRLILTNKKCGLKAVREKRHVTLPYHLIGGNVAKSCEFIAKMTVGKYRTKVGGVVVSIGSVRFASLPRVIDDQNVFHMDIFVTQAVFRPIPGQTYEARVTHIAEDFISALILEAIAINMPIDDKLHEKLKGITLELEDIIEVKHNTITIKRGICQLKGKFVRILRKGKPHNSMSRRGFVLDRSRHVLFEVADGSPPSTPPVPSISK</sequence>
<feature type="compositionally biased region" description="Acidic residues" evidence="1">
    <location>
        <begin position="64"/>
        <end position="73"/>
    </location>
</feature>
<feature type="region of interest" description="Disordered" evidence="1">
    <location>
        <begin position="1"/>
        <end position="80"/>
    </location>
</feature>